<feature type="domain" description="Methylmalonyl-CoA mutase alpha/beta chain catalytic" evidence="1">
    <location>
        <begin position="108"/>
        <end position="311"/>
    </location>
</feature>
<name>A0A1Z4BNT6_9FLAO</name>
<dbReference type="GO" id="GO:0031419">
    <property type="term" value="F:cobalamin binding"/>
    <property type="evidence" value="ECO:0007669"/>
    <property type="project" value="InterPro"/>
</dbReference>
<protein>
    <submittedName>
        <fullName evidence="2">Methylmalonyl-CoA mutase</fullName>
    </submittedName>
</protein>
<dbReference type="GO" id="GO:0016866">
    <property type="term" value="F:intramolecular transferase activity"/>
    <property type="evidence" value="ECO:0007669"/>
    <property type="project" value="InterPro"/>
</dbReference>
<accession>A0A1Z4BNT6</accession>
<dbReference type="SUPFAM" id="SSF51703">
    <property type="entry name" value="Cobalamin (vitamin B12)-dependent enzymes"/>
    <property type="match status" value="1"/>
</dbReference>
<organism evidence="2 3">
    <name type="scientific">Capnocytophaga endodontalis</name>
    <dbReference type="NCBI Taxonomy" id="2708117"/>
    <lineage>
        <taxon>Bacteria</taxon>
        <taxon>Pseudomonadati</taxon>
        <taxon>Bacteroidota</taxon>
        <taxon>Flavobacteriia</taxon>
        <taxon>Flavobacteriales</taxon>
        <taxon>Flavobacteriaceae</taxon>
        <taxon>Capnocytophaga</taxon>
    </lineage>
</organism>
<dbReference type="AlphaFoldDB" id="A0A1Z4BNT6"/>
<dbReference type="EMBL" id="CP022022">
    <property type="protein sequence ID" value="ASF42954.1"/>
    <property type="molecule type" value="Genomic_DNA"/>
</dbReference>
<keyword evidence="3" id="KW-1185">Reference proteome</keyword>
<dbReference type="Gene3D" id="3.20.20.240">
    <property type="entry name" value="Methylmalonyl-CoA mutase"/>
    <property type="match status" value="1"/>
</dbReference>
<dbReference type="Proteomes" id="UP000197007">
    <property type="component" value="Chromosome"/>
</dbReference>
<sequence>MDIVAKQWKQQLQYLLEGRDYESLIFTSAEDIPILPFYTAENVKSPYAINTKTQVAVPLFISDKEATLKRIAFWQDQSVSFFLLDIHPKLTQKDVEEWLPANLQYLFTNSFAIDTTIYQKAGASMVQQIAFGVAQIKENPHTADVLNVKVAVGGTFLLEIAKLRAFRRLLSEQAPTPPLCLIAEVSSRGLSLLKSSYNENYVQLAYEAAVLGGTDYLLPKNPLFFKNNNLNTEKANVVTIQNITATRNATLLNGMYAIESISYEMYKKALVMLEQITKKGGLSAITKNFSLIKDIKQKSQREQALFNEQCTSLPPIDLYSRKDWDFYPFSKKKSSEVLELKRLWEPFEKRLKQEDYDRNA</sequence>
<evidence type="ECO:0000259" key="1">
    <source>
        <dbReference type="Pfam" id="PF01642"/>
    </source>
</evidence>
<dbReference type="PANTHER" id="PTHR48101">
    <property type="entry name" value="METHYLMALONYL-COA MUTASE, MITOCHONDRIAL-RELATED"/>
    <property type="match status" value="1"/>
</dbReference>
<reference evidence="3" key="1">
    <citation type="submission" date="2017-06" db="EMBL/GenBank/DDBJ databases">
        <title>Complete genome sequence of Capnocytophaga sp. KCOM 1579 (=ChDC OS43) isolated from a human refractory periapical abscess lesion.</title>
        <authorList>
            <person name="Kook J.-K."/>
            <person name="Park S.-N."/>
            <person name="Lim Y.K."/>
            <person name="Roh H."/>
        </authorList>
    </citation>
    <scope>NUCLEOTIDE SEQUENCE [LARGE SCALE GENOMIC DNA]</scope>
    <source>
        <strain evidence="3">ChDC OS43</strain>
    </source>
</reference>
<proteinExistence type="predicted"/>
<evidence type="ECO:0000313" key="3">
    <source>
        <dbReference type="Proteomes" id="UP000197007"/>
    </source>
</evidence>
<dbReference type="InterPro" id="IPR016176">
    <property type="entry name" value="Cbl-dep_enz_cat"/>
</dbReference>
<gene>
    <name evidence="2" type="ORF">CBG49_07640</name>
</gene>
<dbReference type="InterPro" id="IPR006099">
    <property type="entry name" value="MeMalonylCoA_mutase_a/b_cat"/>
</dbReference>
<dbReference type="KEGG" id="capn:CBG49_07640"/>
<dbReference type="RefSeq" id="WP_088594030.1">
    <property type="nucleotide sequence ID" value="NZ_CP022022.1"/>
</dbReference>
<dbReference type="Pfam" id="PF01642">
    <property type="entry name" value="MM_CoA_mutase"/>
    <property type="match status" value="1"/>
</dbReference>
<evidence type="ECO:0000313" key="2">
    <source>
        <dbReference type="EMBL" id="ASF42954.1"/>
    </source>
</evidence>